<organism evidence="6 7">
    <name type="scientific">Pseudarthrobacter psychrotolerans</name>
    <dbReference type="NCBI Taxonomy" id="2697569"/>
    <lineage>
        <taxon>Bacteria</taxon>
        <taxon>Bacillati</taxon>
        <taxon>Actinomycetota</taxon>
        <taxon>Actinomycetes</taxon>
        <taxon>Micrococcales</taxon>
        <taxon>Micrococcaceae</taxon>
        <taxon>Pseudarthrobacter</taxon>
    </lineage>
</organism>
<dbReference type="GO" id="GO:0004564">
    <property type="term" value="F:beta-fructofuranosidase activity"/>
    <property type="evidence" value="ECO:0007669"/>
    <property type="project" value="UniProtKB-EC"/>
</dbReference>
<proteinExistence type="inferred from homology"/>
<dbReference type="SUPFAM" id="SSF75005">
    <property type="entry name" value="Arabinanase/levansucrase/invertase"/>
    <property type="match status" value="1"/>
</dbReference>
<dbReference type="KEGG" id="psey:GU243_10525"/>
<keyword evidence="4" id="KW-0326">Glycosidase</keyword>
<reference evidence="6 7" key="1">
    <citation type="submission" date="2020-01" db="EMBL/GenBank/DDBJ databases">
        <title>Pseudarthrobacter psychrotolerans sp. nov., isolated from antarctic soil.</title>
        <authorList>
            <person name="Shin Y."/>
            <person name="Park W."/>
        </authorList>
    </citation>
    <scope>NUCLEOTIDE SEQUENCE [LARGE SCALE GENOMIC DNA]</scope>
    <source>
        <strain evidence="6 7">YJ56</strain>
    </source>
</reference>
<comment type="similarity">
    <text evidence="1">Belongs to the glycosyl hydrolase 32 family.</text>
</comment>
<evidence type="ECO:0000256" key="3">
    <source>
        <dbReference type="ARBA" id="ARBA00022801"/>
    </source>
</evidence>
<evidence type="ECO:0000259" key="5">
    <source>
        <dbReference type="Pfam" id="PF00251"/>
    </source>
</evidence>
<keyword evidence="7" id="KW-1185">Reference proteome</keyword>
<keyword evidence="3 6" id="KW-0378">Hydrolase</keyword>
<dbReference type="Gene3D" id="2.115.10.20">
    <property type="entry name" value="Glycosyl hydrolase domain, family 43"/>
    <property type="match status" value="1"/>
</dbReference>
<dbReference type="InterPro" id="IPR018053">
    <property type="entry name" value="Glyco_hydro_32_AS"/>
</dbReference>
<dbReference type="SMART" id="SM00640">
    <property type="entry name" value="Glyco_32"/>
    <property type="match status" value="1"/>
</dbReference>
<dbReference type="InterPro" id="IPR023296">
    <property type="entry name" value="Glyco_hydro_beta-prop_sf"/>
</dbReference>
<dbReference type="Proteomes" id="UP000464186">
    <property type="component" value="Chromosome"/>
</dbReference>
<dbReference type="GO" id="GO:0005975">
    <property type="term" value="P:carbohydrate metabolic process"/>
    <property type="evidence" value="ECO:0007669"/>
    <property type="project" value="InterPro"/>
</dbReference>
<gene>
    <name evidence="6" type="ORF">GU243_10525</name>
</gene>
<dbReference type="PANTHER" id="PTHR43101">
    <property type="entry name" value="BETA-FRUCTOSIDASE"/>
    <property type="match status" value="1"/>
</dbReference>
<evidence type="ECO:0000313" key="6">
    <source>
        <dbReference type="EMBL" id="QHK20094.1"/>
    </source>
</evidence>
<sequence length="516" mass="53702">MSPPDLAAADFARLAAAHPDAAFPHFHPRPAQGWINDPNGISHLNGRYHVFFQYNPESARHHRIAWGHLSSADLVRWEEHPVALRPQGGGPDEYGCWTGVVTDDGGVPTAAYSGVRGDGGHSQVVISRGSADLVSWTQDGHVAASMPADPMVTAVRDPFIFRFNGKRYAMQGAGLASGHAALLLYTVEDLSDWKYQGIWLTSENPVAAAHTPAEIWECPQLVRVPSVSAVESVESRSGDDADSGGDAWVMMFSLWLSGDDHEHANGVGHLIGTLTEDPATGLPVFSPEAGGKSDLGRDFYAPQIVQLQDGAGAGAPGAPASSSALAALAEPKALLWGWANEGPGRDGRRGRSQAEIDAAGWAGVLTHPRLLSVVNGSLAVAPAPEVDAYRGPQLASKVAGSVELPQYAEAVVSGGAVVNGGPAALAADAVVELSLVGGASTDAGADAAADAGQVVFSGTLAAGEELRVFVDASLVEVYRSGSVATTLRAYPAPGERWVLRLPDGAAADVWQLEQPQ</sequence>
<dbReference type="PROSITE" id="PS00609">
    <property type="entry name" value="GLYCOSYL_HYDROL_F32"/>
    <property type="match status" value="1"/>
</dbReference>
<dbReference type="InterPro" id="IPR051214">
    <property type="entry name" value="GH32_Enzymes"/>
</dbReference>
<evidence type="ECO:0000256" key="1">
    <source>
        <dbReference type="ARBA" id="ARBA00009902"/>
    </source>
</evidence>
<feature type="domain" description="Glycosyl hydrolase family 32 N-terminal" evidence="5">
    <location>
        <begin position="27"/>
        <end position="381"/>
    </location>
</feature>
<dbReference type="AlphaFoldDB" id="A0A6P1NNI7"/>
<dbReference type="EC" id="3.2.1.26" evidence="2"/>
<protein>
    <recommendedName>
        <fullName evidence="2">beta-fructofuranosidase</fullName>
        <ecNumber evidence="2">3.2.1.26</ecNumber>
    </recommendedName>
</protein>
<dbReference type="Pfam" id="PF00251">
    <property type="entry name" value="Glyco_hydro_32N"/>
    <property type="match status" value="1"/>
</dbReference>
<name>A0A6P1NNI7_9MICC</name>
<dbReference type="CDD" id="cd08996">
    <property type="entry name" value="GH32_FFase"/>
    <property type="match status" value="1"/>
</dbReference>
<evidence type="ECO:0000313" key="7">
    <source>
        <dbReference type="Proteomes" id="UP000464186"/>
    </source>
</evidence>
<dbReference type="InterPro" id="IPR013320">
    <property type="entry name" value="ConA-like_dom_sf"/>
</dbReference>
<accession>A0A6P1NNI7</accession>
<evidence type="ECO:0000256" key="4">
    <source>
        <dbReference type="ARBA" id="ARBA00023295"/>
    </source>
</evidence>
<dbReference type="InterPro" id="IPR001362">
    <property type="entry name" value="Glyco_hydro_32"/>
</dbReference>
<dbReference type="SUPFAM" id="SSF49899">
    <property type="entry name" value="Concanavalin A-like lectins/glucanases"/>
    <property type="match status" value="1"/>
</dbReference>
<evidence type="ECO:0000256" key="2">
    <source>
        <dbReference type="ARBA" id="ARBA00012758"/>
    </source>
</evidence>
<dbReference type="PANTHER" id="PTHR43101:SF1">
    <property type="entry name" value="BETA-FRUCTOSIDASE"/>
    <property type="match status" value="1"/>
</dbReference>
<dbReference type="InterPro" id="IPR013148">
    <property type="entry name" value="Glyco_hydro_32_N"/>
</dbReference>
<dbReference type="EMBL" id="CP047898">
    <property type="protein sequence ID" value="QHK20094.1"/>
    <property type="molecule type" value="Genomic_DNA"/>
</dbReference>